<feature type="compositionally biased region" description="Basic and acidic residues" evidence="3">
    <location>
        <begin position="1"/>
        <end position="15"/>
    </location>
</feature>
<keyword evidence="2" id="KW-0560">Oxidoreductase</keyword>
<evidence type="ECO:0000259" key="4">
    <source>
        <dbReference type="Pfam" id="PF02770"/>
    </source>
</evidence>
<dbReference type="Pfam" id="PF02771">
    <property type="entry name" value="Acyl-CoA_dh_N"/>
    <property type="match status" value="1"/>
</dbReference>
<gene>
    <name evidence="7" type="ORF">J2S03_001871</name>
</gene>
<dbReference type="SUPFAM" id="SSF56645">
    <property type="entry name" value="Acyl-CoA dehydrogenase NM domain-like"/>
    <property type="match status" value="1"/>
</dbReference>
<dbReference type="InterPro" id="IPR046373">
    <property type="entry name" value="Acyl-CoA_Oxase/DH_mid-dom_sf"/>
</dbReference>
<name>A0ABT9XJP9_9BACL</name>
<dbReference type="Gene3D" id="1.10.540.10">
    <property type="entry name" value="Acyl-CoA dehydrogenase/oxidase, N-terminal domain"/>
    <property type="match status" value="1"/>
</dbReference>
<dbReference type="Pfam" id="PF08028">
    <property type="entry name" value="Acyl-CoA_dh_2"/>
    <property type="match status" value="1"/>
</dbReference>
<evidence type="ECO:0000256" key="2">
    <source>
        <dbReference type="ARBA" id="ARBA00023002"/>
    </source>
</evidence>
<dbReference type="Proteomes" id="UP001232973">
    <property type="component" value="Unassembled WGS sequence"/>
</dbReference>
<protein>
    <submittedName>
        <fullName evidence="7">Alkylation response protein AidB-like acyl-CoA dehydrogenase</fullName>
    </submittedName>
</protein>
<evidence type="ECO:0000259" key="5">
    <source>
        <dbReference type="Pfam" id="PF02771"/>
    </source>
</evidence>
<dbReference type="RefSeq" id="WP_274454735.1">
    <property type="nucleotide sequence ID" value="NZ_CP067097.1"/>
</dbReference>
<comment type="caution">
    <text evidence="7">The sequence shown here is derived from an EMBL/GenBank/DDBJ whole genome shotgun (WGS) entry which is preliminary data.</text>
</comment>
<evidence type="ECO:0000256" key="3">
    <source>
        <dbReference type="SAM" id="MobiDB-lite"/>
    </source>
</evidence>
<organism evidence="7 8">
    <name type="scientific">Alicyclobacillus cycloheptanicus</name>
    <dbReference type="NCBI Taxonomy" id="1457"/>
    <lineage>
        <taxon>Bacteria</taxon>
        <taxon>Bacillati</taxon>
        <taxon>Bacillota</taxon>
        <taxon>Bacilli</taxon>
        <taxon>Bacillales</taxon>
        <taxon>Alicyclobacillaceae</taxon>
        <taxon>Alicyclobacillus</taxon>
    </lineage>
</organism>
<reference evidence="7 8" key="1">
    <citation type="submission" date="2023-07" db="EMBL/GenBank/DDBJ databases">
        <title>Genomic Encyclopedia of Type Strains, Phase IV (KMG-IV): sequencing the most valuable type-strain genomes for metagenomic binning, comparative biology and taxonomic classification.</title>
        <authorList>
            <person name="Goeker M."/>
        </authorList>
    </citation>
    <scope>NUCLEOTIDE SEQUENCE [LARGE SCALE GENOMIC DNA]</scope>
    <source>
        <strain evidence="7 8">DSM 4006</strain>
    </source>
</reference>
<feature type="region of interest" description="Disordered" evidence="3">
    <location>
        <begin position="1"/>
        <end position="30"/>
    </location>
</feature>
<dbReference type="EMBL" id="JAUSTP010000013">
    <property type="protein sequence ID" value="MDQ0190008.1"/>
    <property type="molecule type" value="Genomic_DNA"/>
</dbReference>
<dbReference type="InterPro" id="IPR013107">
    <property type="entry name" value="Acyl-CoA_DH_C"/>
</dbReference>
<dbReference type="Gene3D" id="1.20.140.10">
    <property type="entry name" value="Butyryl-CoA Dehydrogenase, subunit A, domain 3"/>
    <property type="match status" value="1"/>
</dbReference>
<keyword evidence="8" id="KW-1185">Reference proteome</keyword>
<dbReference type="InterPro" id="IPR037069">
    <property type="entry name" value="AcylCoA_DH/ox_N_sf"/>
</dbReference>
<feature type="domain" description="Acyl-CoA dehydrogenase C-terminal" evidence="6">
    <location>
        <begin position="281"/>
        <end position="400"/>
    </location>
</feature>
<feature type="domain" description="Acyl-CoA oxidase/dehydrogenase middle" evidence="4">
    <location>
        <begin position="160"/>
        <end position="250"/>
    </location>
</feature>
<keyword evidence="1" id="KW-0285">Flavoprotein</keyword>
<dbReference type="InterPro" id="IPR036250">
    <property type="entry name" value="AcylCo_DH-like_C"/>
</dbReference>
<accession>A0ABT9XJP9</accession>
<dbReference type="CDD" id="cd00567">
    <property type="entry name" value="ACAD"/>
    <property type="match status" value="1"/>
</dbReference>
<dbReference type="InterPro" id="IPR013786">
    <property type="entry name" value="AcylCoA_DH/ox_N"/>
</dbReference>
<sequence length="427" mass="46916">MKTHDERMRDAHTHDAAAGSSDRNGAASGGTCGTGKHWFVRSEVERAHLEALAECAAPFAERAAKHDEEGSFPFENIEDLRKLGYTRWTVPKAYGGEEISLYEMLLCQEQLGRSDGSTALAIGWHVGMMLNLRASGAFPEEVFAEVCRSAVQHGALINSCASEPATGSPSRGGRPQTTAVRVEGGYRISGRKTFSTLSPALDWILVTAGIADTDEVGEFLVRGEDVEVVDTWNVMGMRATGSHDIVLDDVFVPDRYLIERLRPGQKSRRNQDGGGWMLHIPACYLGVALAARDFAVHYAANYQPNSLPHPIAAVPHVEAKLGEMELKLLSTRTLMYDLARRWDEASPEVRRTLRPQLGAVKTLATNRALEVVDLAMRVVGARSLWRDLPLERMYRDVRAGLHNPPMDDVTLKLLAQAAIAEVEAGHR</sequence>
<evidence type="ECO:0000313" key="7">
    <source>
        <dbReference type="EMBL" id="MDQ0190008.1"/>
    </source>
</evidence>
<dbReference type="SUPFAM" id="SSF47203">
    <property type="entry name" value="Acyl-CoA dehydrogenase C-terminal domain-like"/>
    <property type="match status" value="1"/>
</dbReference>
<dbReference type="Gene3D" id="2.40.110.10">
    <property type="entry name" value="Butyryl-CoA Dehydrogenase, subunit A, domain 2"/>
    <property type="match status" value="1"/>
</dbReference>
<dbReference type="InterPro" id="IPR006091">
    <property type="entry name" value="Acyl-CoA_Oxase/DH_mid-dom"/>
</dbReference>
<proteinExistence type="predicted"/>
<dbReference type="InterPro" id="IPR009100">
    <property type="entry name" value="AcylCoA_DH/oxidase_NM_dom_sf"/>
</dbReference>
<dbReference type="PANTHER" id="PTHR43884:SF25">
    <property type="entry name" value="ACYL-COA DEHYDROGENASE YDBM-RELATED"/>
    <property type="match status" value="1"/>
</dbReference>
<dbReference type="PANTHER" id="PTHR43884">
    <property type="entry name" value="ACYL-COA DEHYDROGENASE"/>
    <property type="match status" value="1"/>
</dbReference>
<evidence type="ECO:0000313" key="8">
    <source>
        <dbReference type="Proteomes" id="UP001232973"/>
    </source>
</evidence>
<feature type="domain" description="Acyl-CoA dehydrogenase/oxidase N-terminal" evidence="5">
    <location>
        <begin position="56"/>
        <end position="131"/>
    </location>
</feature>
<evidence type="ECO:0000256" key="1">
    <source>
        <dbReference type="ARBA" id="ARBA00022630"/>
    </source>
</evidence>
<dbReference type="Pfam" id="PF02770">
    <property type="entry name" value="Acyl-CoA_dh_M"/>
    <property type="match status" value="1"/>
</dbReference>
<dbReference type="PIRSF" id="PIRSF016578">
    <property type="entry name" value="HsaA"/>
    <property type="match status" value="1"/>
</dbReference>
<evidence type="ECO:0000259" key="6">
    <source>
        <dbReference type="Pfam" id="PF08028"/>
    </source>
</evidence>